<dbReference type="RefSeq" id="WP_095418765.1">
    <property type="nucleotide sequence ID" value="NZ_CP022989.1"/>
</dbReference>
<feature type="region of interest" description="Disordered" evidence="1">
    <location>
        <begin position="63"/>
        <end position="96"/>
    </location>
</feature>
<keyword evidence="4" id="KW-1185">Reference proteome</keyword>
<accession>A0A248VI97</accession>
<evidence type="ECO:0000313" key="4">
    <source>
        <dbReference type="Proteomes" id="UP000215158"/>
    </source>
</evidence>
<evidence type="ECO:0000256" key="2">
    <source>
        <dbReference type="SAM" id="SignalP"/>
    </source>
</evidence>
<reference evidence="3 4" key="1">
    <citation type="submission" date="2017-08" db="EMBL/GenBank/DDBJ databases">
        <title>Identification and genetic characteristics of simultaneous BTEX- and naphthalene-degrading Paraburkholderia sp. BN5 isolated from petroleum-contaminated soil.</title>
        <authorList>
            <person name="Lee Y."/>
            <person name="Jeon C.O."/>
        </authorList>
    </citation>
    <scope>NUCLEOTIDE SEQUENCE [LARGE SCALE GENOMIC DNA]</scope>
    <source>
        <strain evidence="3 4">BN5</strain>
    </source>
</reference>
<sequence length="108" mass="10417">MSVVSKPSKVLHCKRLAAALAAVSLCTLIGACGNDDDKAPDTAAVGSTENSASNSTAAVVLTANPSSASPAPPALTIQTPARPASSADPALSAAASTPLAAPVIHTAD</sequence>
<dbReference type="EMBL" id="CP022989">
    <property type="protein sequence ID" value="ASV98710.1"/>
    <property type="molecule type" value="Genomic_DNA"/>
</dbReference>
<proteinExistence type="predicted"/>
<feature type="chain" id="PRO_5013258830" evidence="2">
    <location>
        <begin position="32"/>
        <end position="108"/>
    </location>
</feature>
<keyword evidence="2" id="KW-0732">Signal</keyword>
<dbReference type="PROSITE" id="PS51257">
    <property type="entry name" value="PROKAR_LIPOPROTEIN"/>
    <property type="match status" value="1"/>
</dbReference>
<protein>
    <submittedName>
        <fullName evidence="3">Uncharacterized protein</fullName>
    </submittedName>
</protein>
<feature type="signal peptide" evidence="2">
    <location>
        <begin position="1"/>
        <end position="31"/>
    </location>
</feature>
<name>A0A248VI97_9BURK</name>
<feature type="compositionally biased region" description="Low complexity" evidence="1">
    <location>
        <begin position="79"/>
        <end position="96"/>
    </location>
</feature>
<gene>
    <name evidence="3" type="ORF">CJU94_11365</name>
</gene>
<dbReference type="AlphaFoldDB" id="A0A248VI97"/>
<evidence type="ECO:0000313" key="3">
    <source>
        <dbReference type="EMBL" id="ASV98710.1"/>
    </source>
</evidence>
<organism evidence="3 4">
    <name type="scientific">Paraburkholderia aromaticivorans</name>
    <dbReference type="NCBI Taxonomy" id="2026199"/>
    <lineage>
        <taxon>Bacteria</taxon>
        <taxon>Pseudomonadati</taxon>
        <taxon>Pseudomonadota</taxon>
        <taxon>Betaproteobacteria</taxon>
        <taxon>Burkholderiales</taxon>
        <taxon>Burkholderiaceae</taxon>
        <taxon>Paraburkholderia</taxon>
    </lineage>
</organism>
<dbReference type="KEGG" id="parb:CJU94_11365"/>
<dbReference type="Proteomes" id="UP000215158">
    <property type="component" value="Chromosome 1"/>
</dbReference>
<evidence type="ECO:0000256" key="1">
    <source>
        <dbReference type="SAM" id="MobiDB-lite"/>
    </source>
</evidence>
<dbReference type="OrthoDB" id="9035781at2"/>